<dbReference type="Proteomes" id="UP000276834">
    <property type="component" value="Unassembled WGS sequence"/>
</dbReference>
<reference evidence="3 4" key="1">
    <citation type="journal article" date="2018" name="Proc. R. Soc. B">
        <title>A non-coding region near Follistatin controls head colour polymorphism in the Gouldian finch.</title>
        <authorList>
            <person name="Toomey M.B."/>
            <person name="Marques C.I."/>
            <person name="Andrade P."/>
            <person name="Araujo P.M."/>
            <person name="Sabatino S."/>
            <person name="Gazda M.A."/>
            <person name="Afonso S."/>
            <person name="Lopes R.J."/>
            <person name="Corbo J.C."/>
            <person name="Carneiro M."/>
        </authorList>
    </citation>
    <scope>NUCLEOTIDE SEQUENCE [LARGE SCALE GENOMIC DNA]</scope>
    <source>
        <strain evidence="3">Red01</strain>
        <tissue evidence="3">Muscle</tissue>
    </source>
</reference>
<keyword evidence="4" id="KW-1185">Reference proteome</keyword>
<evidence type="ECO:0000313" key="3">
    <source>
        <dbReference type="EMBL" id="RLV63904.1"/>
    </source>
</evidence>
<proteinExistence type="predicted"/>
<comment type="caution">
    <text evidence="3">The sequence shown here is derived from an EMBL/GenBank/DDBJ whole genome shotgun (WGS) entry which is preliminary data.</text>
</comment>
<accession>A0A3L8Q999</accession>
<evidence type="ECO:0000256" key="2">
    <source>
        <dbReference type="SAM" id="MobiDB-lite"/>
    </source>
</evidence>
<evidence type="ECO:0000256" key="1">
    <source>
        <dbReference type="SAM" id="Coils"/>
    </source>
</evidence>
<gene>
    <name evidence="3" type="ORF">DV515_00017795</name>
</gene>
<dbReference type="AlphaFoldDB" id="A0A3L8Q999"/>
<feature type="region of interest" description="Disordered" evidence="2">
    <location>
        <begin position="338"/>
        <end position="358"/>
    </location>
</feature>
<sequence>MSLPSPPVSHVLRALAALEAALALEEEEGDIPTRVLVEHQMDTRRKQKLLLSQLRVLKLLLGVIENPGLPPATTNLREAAAQARRRWQELKARYGGALGEAVPAALAQLHRGQQLLQRGRAALGARLEQQEELKVKVREATERRDQLLRRVQERRLQRLGRRETLQGLRETAARAEASCHLYQALAGVQVLPPSPGTPELELELGPPPGSSHSLPPLHLCLTHSGEVRLQEPPLGLPPPLGPGLLELQQRCWESWSLWAEVTHLRNRFALDWQPELGLLQVLGGPQGAQTLWTLQLEPGYPQSGGVRLLPPTKGASPIPAPPDPPTLTKWLELLVGEVPENGGSPSIPPPIKNPTAPQ</sequence>
<dbReference type="OrthoDB" id="9893446at2759"/>
<dbReference type="STRING" id="44316.ENSEGOP00005020575"/>
<dbReference type="PANTHER" id="PTHR31504">
    <property type="entry name" value="ZW10 INTERACTOR ZWINT"/>
    <property type="match status" value="1"/>
</dbReference>
<feature type="coiled-coil region" evidence="1">
    <location>
        <begin position="130"/>
        <end position="157"/>
    </location>
</feature>
<feature type="compositionally biased region" description="Pro residues" evidence="2">
    <location>
        <begin position="346"/>
        <end position="358"/>
    </location>
</feature>
<dbReference type="Pfam" id="PF15556">
    <property type="entry name" value="Zwint"/>
    <property type="match status" value="1"/>
</dbReference>
<dbReference type="PANTHER" id="PTHR31504:SF1">
    <property type="entry name" value="ZW10 INTERACTOR"/>
    <property type="match status" value="1"/>
</dbReference>
<keyword evidence="1" id="KW-0175">Coiled coil</keyword>
<evidence type="ECO:0000313" key="4">
    <source>
        <dbReference type="Proteomes" id="UP000276834"/>
    </source>
</evidence>
<name>A0A3L8Q999_CHLGU</name>
<organism evidence="3 4">
    <name type="scientific">Chloebia gouldiae</name>
    <name type="common">Gouldian finch</name>
    <name type="synonym">Erythrura gouldiae</name>
    <dbReference type="NCBI Taxonomy" id="44316"/>
    <lineage>
        <taxon>Eukaryota</taxon>
        <taxon>Metazoa</taxon>
        <taxon>Chordata</taxon>
        <taxon>Craniata</taxon>
        <taxon>Vertebrata</taxon>
        <taxon>Euteleostomi</taxon>
        <taxon>Archelosauria</taxon>
        <taxon>Archosauria</taxon>
        <taxon>Dinosauria</taxon>
        <taxon>Saurischia</taxon>
        <taxon>Theropoda</taxon>
        <taxon>Coelurosauria</taxon>
        <taxon>Aves</taxon>
        <taxon>Neognathae</taxon>
        <taxon>Neoaves</taxon>
        <taxon>Telluraves</taxon>
        <taxon>Australaves</taxon>
        <taxon>Passeriformes</taxon>
        <taxon>Passeroidea</taxon>
        <taxon>Passeridae</taxon>
        <taxon>Chloebia</taxon>
    </lineage>
</organism>
<dbReference type="EMBL" id="QUSF01001727">
    <property type="protein sequence ID" value="RLV63904.1"/>
    <property type="molecule type" value="Genomic_DNA"/>
</dbReference>
<protein>
    <recommendedName>
        <fullName evidence="5">ZW10 interactor</fullName>
    </recommendedName>
</protein>
<dbReference type="GO" id="GO:0000776">
    <property type="term" value="C:kinetochore"/>
    <property type="evidence" value="ECO:0007669"/>
    <property type="project" value="InterPro"/>
</dbReference>
<dbReference type="InterPro" id="IPR029092">
    <property type="entry name" value="Zwint-1"/>
</dbReference>
<evidence type="ECO:0008006" key="5">
    <source>
        <dbReference type="Google" id="ProtNLM"/>
    </source>
</evidence>